<dbReference type="STRING" id="1796606.A2G96_05795"/>
<organism evidence="1 2">
    <name type="scientific">Cupriavidus nantongensis</name>
    <dbReference type="NCBI Taxonomy" id="1796606"/>
    <lineage>
        <taxon>Bacteria</taxon>
        <taxon>Pseudomonadati</taxon>
        <taxon>Pseudomonadota</taxon>
        <taxon>Betaproteobacteria</taxon>
        <taxon>Burkholderiales</taxon>
        <taxon>Burkholderiaceae</taxon>
        <taxon>Cupriavidus</taxon>
    </lineage>
</organism>
<accession>A0A142JGS0</accession>
<sequence>MLVLHNQGSSSIAKYDALVEAGKEAAKLADELKGAASRKVRDFSYALHEQASAAYQDYRRSYDRVRLDSWLSTRDADYFSRVDEALVATIAALGGLMGEW</sequence>
<dbReference type="AlphaFoldDB" id="A0A142JGS0"/>
<keyword evidence="2" id="KW-1185">Reference proteome</keyword>
<dbReference type="KEGG" id="cnan:A2G96_05795"/>
<reference evidence="1 2" key="1">
    <citation type="submission" date="2016-03" db="EMBL/GenBank/DDBJ databases">
        <title>Complete genome sequence of a novel chlorpyrifos degrading bacterium, Cupriavidus nantongensis sp. X1.</title>
        <authorList>
            <person name="Fang L."/>
        </authorList>
    </citation>
    <scope>NUCLEOTIDE SEQUENCE [LARGE SCALE GENOMIC DNA]</scope>
    <source>
        <strain evidence="1 2">X1</strain>
    </source>
</reference>
<dbReference type="Proteomes" id="UP000075238">
    <property type="component" value="Chromosome 1"/>
</dbReference>
<gene>
    <name evidence="1" type="ORF">A2G96_05795</name>
</gene>
<name>A0A142JGS0_9BURK</name>
<dbReference type="RefSeq" id="WP_062797577.1">
    <property type="nucleotide sequence ID" value="NZ_CP014844.1"/>
</dbReference>
<evidence type="ECO:0000313" key="2">
    <source>
        <dbReference type="Proteomes" id="UP000075238"/>
    </source>
</evidence>
<dbReference type="EMBL" id="CP014844">
    <property type="protein sequence ID" value="AMR77282.1"/>
    <property type="molecule type" value="Genomic_DNA"/>
</dbReference>
<protein>
    <submittedName>
        <fullName evidence="1">Uncharacterized protein</fullName>
    </submittedName>
</protein>
<proteinExistence type="predicted"/>
<evidence type="ECO:0000313" key="1">
    <source>
        <dbReference type="EMBL" id="AMR77282.1"/>
    </source>
</evidence>